<dbReference type="Proteomes" id="UP001642464">
    <property type="component" value="Unassembled WGS sequence"/>
</dbReference>
<evidence type="ECO:0000313" key="6">
    <source>
        <dbReference type="EMBL" id="CAK9049084.1"/>
    </source>
</evidence>
<dbReference type="SUPFAM" id="SSF48403">
    <property type="entry name" value="Ankyrin repeat"/>
    <property type="match status" value="1"/>
</dbReference>
<dbReference type="PROSITE" id="PS50088">
    <property type="entry name" value="ANK_REPEAT"/>
    <property type="match status" value="4"/>
</dbReference>
<dbReference type="InterPro" id="IPR011990">
    <property type="entry name" value="TPR-like_helical_dom_sf"/>
</dbReference>
<protein>
    <submittedName>
        <fullName evidence="6">Ankyrin-2 (ANK-2) (Ankyrin-B) (Brain ankyrin) (Non-erythroid ankyrin)</fullName>
    </submittedName>
</protein>
<dbReference type="PROSITE" id="PS50297">
    <property type="entry name" value="ANK_REP_REGION"/>
    <property type="match status" value="4"/>
</dbReference>
<keyword evidence="2 3" id="KW-0040">ANK repeat</keyword>
<feature type="transmembrane region" description="Helical" evidence="5">
    <location>
        <begin position="900"/>
        <end position="921"/>
    </location>
</feature>
<comment type="caution">
    <text evidence="6">The sequence shown here is derived from an EMBL/GenBank/DDBJ whole genome shotgun (WGS) entry which is preliminary data.</text>
</comment>
<feature type="transmembrane region" description="Helical" evidence="5">
    <location>
        <begin position="1040"/>
        <end position="1060"/>
    </location>
</feature>
<accession>A0ABP0MEE9</accession>
<organism evidence="6 7">
    <name type="scientific">Durusdinium trenchii</name>
    <dbReference type="NCBI Taxonomy" id="1381693"/>
    <lineage>
        <taxon>Eukaryota</taxon>
        <taxon>Sar</taxon>
        <taxon>Alveolata</taxon>
        <taxon>Dinophyceae</taxon>
        <taxon>Suessiales</taxon>
        <taxon>Symbiodiniaceae</taxon>
        <taxon>Durusdinium</taxon>
    </lineage>
</organism>
<dbReference type="Gene3D" id="1.25.40.10">
    <property type="entry name" value="Tetratricopeptide repeat domain"/>
    <property type="match status" value="2"/>
</dbReference>
<keyword evidence="7" id="KW-1185">Reference proteome</keyword>
<evidence type="ECO:0000313" key="7">
    <source>
        <dbReference type="Proteomes" id="UP001642464"/>
    </source>
</evidence>
<dbReference type="EMBL" id="CAXAMM010021001">
    <property type="protein sequence ID" value="CAK9049084.1"/>
    <property type="molecule type" value="Genomic_DNA"/>
</dbReference>
<keyword evidence="5" id="KW-0472">Membrane</keyword>
<evidence type="ECO:0000256" key="2">
    <source>
        <dbReference type="ARBA" id="ARBA00023043"/>
    </source>
</evidence>
<dbReference type="InterPro" id="IPR036770">
    <property type="entry name" value="Ankyrin_rpt-contain_sf"/>
</dbReference>
<feature type="repeat" description="ANK" evidence="3">
    <location>
        <begin position="176"/>
        <end position="208"/>
    </location>
</feature>
<proteinExistence type="predicted"/>
<evidence type="ECO:0000256" key="1">
    <source>
        <dbReference type="ARBA" id="ARBA00022737"/>
    </source>
</evidence>
<feature type="transmembrane region" description="Helical" evidence="5">
    <location>
        <begin position="941"/>
        <end position="960"/>
    </location>
</feature>
<feature type="transmembrane region" description="Helical" evidence="5">
    <location>
        <begin position="1008"/>
        <end position="1028"/>
    </location>
</feature>
<gene>
    <name evidence="6" type="ORF">SCF082_LOCUS27243</name>
</gene>
<dbReference type="Pfam" id="PF13812">
    <property type="entry name" value="PPR_3"/>
    <property type="match status" value="1"/>
</dbReference>
<dbReference type="SMART" id="SM00248">
    <property type="entry name" value="ANK"/>
    <property type="match status" value="5"/>
</dbReference>
<keyword evidence="5" id="KW-0812">Transmembrane</keyword>
<name>A0ABP0MEE9_9DINO</name>
<dbReference type="PANTHER" id="PTHR24193">
    <property type="entry name" value="ANKYRIN REPEAT PROTEIN"/>
    <property type="match status" value="1"/>
</dbReference>
<dbReference type="PANTHER" id="PTHR24193:SF121">
    <property type="entry name" value="ADA2A-CONTAINING COMPLEX COMPONENT 3, ISOFORM D"/>
    <property type="match status" value="1"/>
</dbReference>
<feature type="repeat" description="PPR" evidence="4">
    <location>
        <begin position="732"/>
        <end position="766"/>
    </location>
</feature>
<dbReference type="Gene3D" id="1.25.40.20">
    <property type="entry name" value="Ankyrin repeat-containing domain"/>
    <property type="match status" value="3"/>
</dbReference>
<feature type="repeat" description="ANK" evidence="3">
    <location>
        <begin position="113"/>
        <end position="145"/>
    </location>
</feature>
<feature type="repeat" description="ANK" evidence="3">
    <location>
        <begin position="209"/>
        <end position="241"/>
    </location>
</feature>
<evidence type="ECO:0000256" key="5">
    <source>
        <dbReference type="SAM" id="Phobius"/>
    </source>
</evidence>
<feature type="transmembrane region" description="Helical" evidence="5">
    <location>
        <begin position="869"/>
        <end position="888"/>
    </location>
</feature>
<dbReference type="Pfam" id="PF00023">
    <property type="entry name" value="Ank"/>
    <property type="match status" value="1"/>
</dbReference>
<feature type="repeat" description="PPR" evidence="4">
    <location>
        <begin position="590"/>
        <end position="624"/>
    </location>
</feature>
<feature type="transmembrane region" description="Helical" evidence="5">
    <location>
        <begin position="972"/>
        <end position="996"/>
    </location>
</feature>
<dbReference type="Pfam" id="PF12796">
    <property type="entry name" value="Ank_2"/>
    <property type="match status" value="1"/>
</dbReference>
<evidence type="ECO:0000256" key="3">
    <source>
        <dbReference type="PROSITE-ProRule" id="PRU00023"/>
    </source>
</evidence>
<dbReference type="InterPro" id="IPR050663">
    <property type="entry name" value="Ankyrin-SOCS_Box"/>
</dbReference>
<dbReference type="InterPro" id="IPR002110">
    <property type="entry name" value="Ankyrin_rpt"/>
</dbReference>
<feature type="repeat" description="ANK" evidence="3">
    <location>
        <begin position="242"/>
        <end position="275"/>
    </location>
</feature>
<dbReference type="Pfam" id="PF13041">
    <property type="entry name" value="PPR_2"/>
    <property type="match status" value="1"/>
</dbReference>
<dbReference type="NCBIfam" id="TIGR00756">
    <property type="entry name" value="PPR"/>
    <property type="match status" value="1"/>
</dbReference>
<keyword evidence="1" id="KW-0677">Repeat</keyword>
<evidence type="ECO:0000256" key="4">
    <source>
        <dbReference type="PROSITE-ProRule" id="PRU00708"/>
    </source>
</evidence>
<keyword evidence="5" id="KW-1133">Transmembrane helix</keyword>
<dbReference type="PROSITE" id="PS51375">
    <property type="entry name" value="PPR"/>
    <property type="match status" value="2"/>
</dbReference>
<dbReference type="InterPro" id="IPR002885">
    <property type="entry name" value="PPR_rpt"/>
</dbReference>
<sequence>MPGELAKTMVCTWTSDQNQIVLEVPDTNGNTKATSDSDRCSWAQLLREMEEAGHTDPTINSHDLLSPVTDGGAQRYIIKPKPTPIYFNYASITSGFKYTNCASAFTAEAITTNGNTALLLATFSGYLEVVQLLLPAYANQRVQLTVALYKAVLQNHIEVARLLLEFRADADNVIVNGQYVLHVAVDKGHVETVRLLLQANADKDKVSKDGTAALHLAIANGHPKVVKMLLDAGAKQDQAKKDGTTALHLAAASGDIDVVQQLLLQAKADKDEANTDMADMFGFAALHVSAQIGCPAVDTDKIRLDDGYTALHLGRRFQGVSCMSVLEDEVGKFGDPNPDIHVVPETMNTVAVVLRGAQVDVPLIALQEEAKKLVEGRETHGWDGVQMDSDEIREEPWALGWIRRDWRAMEDEIRSPHRPTASTSDAIALLPSFGAPSSSIKCEAFATGPAELAGCSGFLGAPRSPETAAQPGDVHLGDVCLHPAIPMAAVHHCDRPPQRSAAASRFGGAECRVMGLRQRSPVAVGAPRAAEAKHCGLQLFLWSLSSVEQSVGRSSLNSVKDPALIDLFAKGSQWQRALNLFQTQKGLQEDLVTFNLLLNACEKSSNWTIALSLLEEMPRRLVRPDVISLNTTLSSLAAVAQWRRALHLWATRRGASDERIQPTVITMNSLMIACSAAFHWEQAIHLWQGLTPYVGTSEATYGVLMETLGAPGCDWCHSVSLLESSLRQSLCNVVTFTSVLKILSTARRWQQALALFQQMIQREVTPNLLTVDVVMTNLPNWQQATALLWSSALLSTPGAWLALKEQLELQGQRPRAEVARRAASQRVIALLRSGGVGQRPLCAVSHCLEDLALPKILERRLLRPLERGAWDQDYVISLVCLVLWILALKQPKPTDAAFMVLVASTGLGFGFGGMAHMRLFIVERAGAVCGSAFSEVHSEWMYPWLLAMLISAFSPAALAAMAIHAPGSCANWLAAPMTLGLLLISLGLAVFEGFSVWNGNLTGSGNYIGYWTLAASSLALVTFLCDACRGVGGTGVGGKGWSGVASAACYIAGILTLQFLSGSLPDAFNQNAVFHVWVILMAIFAYLARPSHDFFLLPMREAK</sequence>
<feature type="transmembrane region" description="Helical" evidence="5">
    <location>
        <begin position="1072"/>
        <end position="1089"/>
    </location>
</feature>
<reference evidence="6 7" key="1">
    <citation type="submission" date="2024-02" db="EMBL/GenBank/DDBJ databases">
        <authorList>
            <person name="Chen Y."/>
            <person name="Shah S."/>
            <person name="Dougan E. K."/>
            <person name="Thang M."/>
            <person name="Chan C."/>
        </authorList>
    </citation>
    <scope>NUCLEOTIDE SEQUENCE [LARGE SCALE GENOMIC DNA]</scope>
</reference>